<evidence type="ECO:0000313" key="2">
    <source>
        <dbReference type="Proteomes" id="UP000680365"/>
    </source>
</evidence>
<evidence type="ECO:0000313" key="1">
    <source>
        <dbReference type="EMBL" id="MBS8121737.1"/>
    </source>
</evidence>
<reference evidence="1 2" key="1">
    <citation type="journal article" date="2021" name="Nat. Commun.">
        <title>Reductive evolution and unique predatory mode in the CPR bacterium Vampirococcus lugosii.</title>
        <authorList>
            <person name="Moreira D."/>
            <person name="Zivanovic Y."/>
            <person name="Lopez-Archilla A.I."/>
            <person name="Iniesto M."/>
            <person name="Lopez-Garcia P."/>
        </authorList>
    </citation>
    <scope>NUCLEOTIDE SEQUENCE [LARGE SCALE GENOMIC DNA]</scope>
    <source>
        <strain evidence="1">Chiprana</strain>
    </source>
</reference>
<organism evidence="1 2">
    <name type="scientific">Candidatus Vampirococcus lugosii</name>
    <dbReference type="NCBI Taxonomy" id="2789015"/>
    <lineage>
        <taxon>Bacteria</taxon>
        <taxon>Candidatus Absconditibacteriota</taxon>
        <taxon>Vampirococcus</taxon>
    </lineage>
</organism>
<proteinExistence type="predicted"/>
<comment type="caution">
    <text evidence="1">The sequence shown here is derived from an EMBL/GenBank/DDBJ whole genome shotgun (WGS) entry which is preliminary data.</text>
</comment>
<gene>
    <name evidence="1" type="ORF">VAMP_22n155</name>
</gene>
<dbReference type="EMBL" id="JAEDAM010000013">
    <property type="protein sequence ID" value="MBS8121737.1"/>
    <property type="molecule type" value="Genomic_DNA"/>
</dbReference>
<keyword evidence="2" id="KW-1185">Reference proteome</keyword>
<protein>
    <submittedName>
        <fullName evidence="1">Uncharacterized protein</fullName>
    </submittedName>
</protein>
<accession>A0ABS5QKZ5</accession>
<dbReference type="Proteomes" id="UP000680365">
    <property type="component" value="Unassembled WGS sequence"/>
</dbReference>
<name>A0ABS5QKZ5_9BACT</name>
<sequence length="83" mass="9758">MTEEDMLIRCPDGLTRRFLIVKEKGVSDIEYIVYERDYFCNKKIGKVENSESVPEVIRSYYHEGLLNSFHSCLAKDYLSLVFL</sequence>